<dbReference type="InterPro" id="IPR014756">
    <property type="entry name" value="Ig_E-set"/>
</dbReference>
<organism evidence="3 4">
    <name type="scientific">Patella caerulea</name>
    <name type="common">Rayed Mediterranean limpet</name>
    <dbReference type="NCBI Taxonomy" id="87958"/>
    <lineage>
        <taxon>Eukaryota</taxon>
        <taxon>Metazoa</taxon>
        <taxon>Spiralia</taxon>
        <taxon>Lophotrochozoa</taxon>
        <taxon>Mollusca</taxon>
        <taxon>Gastropoda</taxon>
        <taxon>Patellogastropoda</taxon>
        <taxon>Patelloidea</taxon>
        <taxon>Patellidae</taxon>
        <taxon>Patella</taxon>
    </lineage>
</organism>
<dbReference type="Proteomes" id="UP001347796">
    <property type="component" value="Unassembled WGS sequence"/>
</dbReference>
<keyword evidence="4" id="KW-1185">Reference proteome</keyword>
<dbReference type="Pfam" id="PF00339">
    <property type="entry name" value="Arrestin_N"/>
    <property type="match status" value="1"/>
</dbReference>
<dbReference type="PANTHER" id="PTHR11188:SF176">
    <property type="entry name" value="ARRESTIN DOMAIN-CONTAINING PROTEIN 1"/>
    <property type="match status" value="1"/>
</dbReference>
<protein>
    <recommendedName>
        <fullName evidence="2">Arrestin C-terminal-like domain-containing protein</fullName>
    </recommendedName>
</protein>
<dbReference type="InterPro" id="IPR011021">
    <property type="entry name" value="Arrestin-like_N"/>
</dbReference>
<dbReference type="SMART" id="SM01017">
    <property type="entry name" value="Arrestin_C"/>
    <property type="match status" value="1"/>
</dbReference>
<dbReference type="Gene3D" id="2.60.40.640">
    <property type="match status" value="2"/>
</dbReference>
<sequence>MGKLDLFEINFTNDQGVFYGGQLVQGHVTVQLNTEIKMRRIRLEFNGGARVKWSETRSNGQSTYTVVYSSKELYFEHVLVLFGKDLEEKGDNPVLQPGSYTYPFSFQLPKQLPSSYESSIGRVRYTVTAVIDRPWKFDHKCKRTFTFIDALDLNLETNAAQGAIQQGEKNLCCLCCKSGPISAVLKLDRLGYVPGEDIRIHGEINNHSRRKMTSSFAEIRMTVQYHTPSKTRTVKNSVSKIYHGPIREGGDDIWNGEALVIPPLPPSNLRGCDIIDITYTVTLNVDPSGPAFDLVVPQEIIIGTIPLKSVAQLYGVPAPMPAPISVAMPLPPVDYVNVGSSNIPNYQDLPPPAYVESYFGKVDVHDDDDNEHTRGNMEYAPVYAYYNWNEHNTNTFINVAQKK</sequence>
<dbReference type="PANTHER" id="PTHR11188">
    <property type="entry name" value="ARRESTIN DOMAIN CONTAINING PROTEIN"/>
    <property type="match status" value="1"/>
</dbReference>
<proteinExistence type="inferred from homology"/>
<gene>
    <name evidence="3" type="ORF">SNE40_013477</name>
</gene>
<comment type="similarity">
    <text evidence="1">Belongs to the arrestin family.</text>
</comment>
<dbReference type="InterPro" id="IPR014752">
    <property type="entry name" value="Arrestin-like_C"/>
</dbReference>
<evidence type="ECO:0000259" key="2">
    <source>
        <dbReference type="SMART" id="SM01017"/>
    </source>
</evidence>
<dbReference type="EMBL" id="JAZGQO010000010">
    <property type="protein sequence ID" value="KAK6174918.1"/>
    <property type="molecule type" value="Genomic_DNA"/>
</dbReference>
<reference evidence="3 4" key="1">
    <citation type="submission" date="2024-01" db="EMBL/GenBank/DDBJ databases">
        <title>The genome of the rayed Mediterranean limpet Patella caerulea (Linnaeus, 1758).</title>
        <authorList>
            <person name="Anh-Thu Weber A."/>
            <person name="Halstead-Nussloch G."/>
        </authorList>
    </citation>
    <scope>NUCLEOTIDE SEQUENCE [LARGE SCALE GENOMIC DNA]</scope>
    <source>
        <strain evidence="3">AATW-2023a</strain>
        <tissue evidence="3">Whole specimen</tissue>
    </source>
</reference>
<dbReference type="SUPFAM" id="SSF81296">
    <property type="entry name" value="E set domains"/>
    <property type="match status" value="2"/>
</dbReference>
<accession>A0AAN8JG30</accession>
<dbReference type="GO" id="GO:0015031">
    <property type="term" value="P:protein transport"/>
    <property type="evidence" value="ECO:0007669"/>
    <property type="project" value="TreeGrafter"/>
</dbReference>
<evidence type="ECO:0000256" key="1">
    <source>
        <dbReference type="ARBA" id="ARBA00005298"/>
    </source>
</evidence>
<dbReference type="InterPro" id="IPR050357">
    <property type="entry name" value="Arrestin_domain-protein"/>
</dbReference>
<dbReference type="GO" id="GO:0005737">
    <property type="term" value="C:cytoplasm"/>
    <property type="evidence" value="ECO:0007669"/>
    <property type="project" value="TreeGrafter"/>
</dbReference>
<evidence type="ECO:0000313" key="3">
    <source>
        <dbReference type="EMBL" id="KAK6174918.1"/>
    </source>
</evidence>
<name>A0AAN8JG30_PATCE</name>
<dbReference type="Pfam" id="PF02752">
    <property type="entry name" value="Arrestin_C"/>
    <property type="match status" value="1"/>
</dbReference>
<comment type="caution">
    <text evidence="3">The sequence shown here is derived from an EMBL/GenBank/DDBJ whole genome shotgun (WGS) entry which is preliminary data.</text>
</comment>
<dbReference type="AlphaFoldDB" id="A0AAN8JG30"/>
<evidence type="ECO:0000313" key="4">
    <source>
        <dbReference type="Proteomes" id="UP001347796"/>
    </source>
</evidence>
<feature type="domain" description="Arrestin C-terminal-like" evidence="2">
    <location>
        <begin position="177"/>
        <end position="307"/>
    </location>
</feature>
<dbReference type="InterPro" id="IPR011022">
    <property type="entry name" value="Arrestin_C-like"/>
</dbReference>